<keyword evidence="9" id="KW-1185">Reference proteome</keyword>
<feature type="transmembrane region" description="Helical" evidence="7">
    <location>
        <begin position="356"/>
        <end position="380"/>
    </location>
</feature>
<reference evidence="8 9" key="1">
    <citation type="submission" date="2019-08" db="EMBL/GenBank/DDBJ databases">
        <title>Bioinformatics analysis of the strain L3 and L5.</title>
        <authorList>
            <person name="Li X."/>
        </authorList>
    </citation>
    <scope>NUCLEOTIDE SEQUENCE [LARGE SCALE GENOMIC DNA]</scope>
    <source>
        <strain evidence="8 9">L5</strain>
    </source>
</reference>
<feature type="region of interest" description="Disordered" evidence="6">
    <location>
        <begin position="1"/>
        <end position="40"/>
    </location>
</feature>
<feature type="transmembrane region" description="Helical" evidence="7">
    <location>
        <begin position="448"/>
        <end position="468"/>
    </location>
</feature>
<feature type="transmembrane region" description="Helical" evidence="7">
    <location>
        <begin position="137"/>
        <end position="162"/>
    </location>
</feature>
<sequence length="540" mass="58770">MRRLAGGQCRIAPSDQPADASLPVGRGSGPDRLGAPGSRGLKRTVGERRYVLNRLVVPARRLLPTQGFARGVSVLVGGTASAQLLTVLAAPLLTRLYTPENFGMLAVFTAFLALFTVLAAGRYELAIPLPEDDQDAANLVLLGLFCVVVMASLAALGVLLWSETIAVVLGIPELVPHLWLVPFGILFIGIYQVFNKWAVRVKRFDQVARTRIWQALGTLGLQIGASPLGPVGLLGGQAAGQGVGATGLAVSALSRPEFRRCSVVGMVRQARRFKNFPIYSTWTGLFNTGSLQLAPIVFVALYGATVAGLYGLTLRILTMPVSLIGQAVGNVFLSHAPEARRRNELPALVESLHRKLAILGIPSLVCLMVIGPEFFATIFGEEWRKAGSYAQWMLPWLYIQFQWSPLSMLASVLELQRDAMVAQLLMLVARFGVLFGLFAAGAEADTAILAFAAVSAVVYMLQQAWFFAKVDVSFVRSVRFELVNLAMFTLLSLPLIMLYLRESLSLVWFITGMVPLSAGWVWWRIRHEAVLPRQPSGLRS</sequence>
<dbReference type="InterPro" id="IPR050833">
    <property type="entry name" value="Poly_Biosynth_Transport"/>
</dbReference>
<evidence type="ECO:0000313" key="9">
    <source>
        <dbReference type="Proteomes" id="UP000486760"/>
    </source>
</evidence>
<dbReference type="Proteomes" id="UP000486760">
    <property type="component" value="Unassembled WGS sequence"/>
</dbReference>
<feature type="transmembrane region" description="Helical" evidence="7">
    <location>
        <begin position="424"/>
        <end position="442"/>
    </location>
</feature>
<feature type="transmembrane region" description="Helical" evidence="7">
    <location>
        <begin position="316"/>
        <end position="335"/>
    </location>
</feature>
<feature type="transmembrane region" description="Helical" evidence="7">
    <location>
        <begin position="102"/>
        <end position="125"/>
    </location>
</feature>
<protein>
    <submittedName>
        <fullName evidence="8">Oligosaccharide flippase family protein</fullName>
    </submittedName>
</protein>
<dbReference type="PANTHER" id="PTHR30250">
    <property type="entry name" value="PST FAMILY PREDICTED COLANIC ACID TRANSPORTER"/>
    <property type="match status" value="1"/>
</dbReference>
<feature type="transmembrane region" description="Helical" evidence="7">
    <location>
        <begin position="174"/>
        <end position="194"/>
    </location>
</feature>
<name>A0A7V7G3N8_9GAMM</name>
<dbReference type="GO" id="GO:0005886">
    <property type="term" value="C:plasma membrane"/>
    <property type="evidence" value="ECO:0007669"/>
    <property type="project" value="UniProtKB-SubCell"/>
</dbReference>
<evidence type="ECO:0000313" key="8">
    <source>
        <dbReference type="EMBL" id="KAA0014686.1"/>
    </source>
</evidence>
<dbReference type="EMBL" id="VTPY01000001">
    <property type="protein sequence ID" value="KAA0014686.1"/>
    <property type="molecule type" value="Genomic_DNA"/>
</dbReference>
<dbReference type="Pfam" id="PF13440">
    <property type="entry name" value="Polysacc_synt_3"/>
    <property type="match status" value="1"/>
</dbReference>
<accession>A0A7V7G3N8</accession>
<evidence type="ECO:0000256" key="6">
    <source>
        <dbReference type="SAM" id="MobiDB-lite"/>
    </source>
</evidence>
<dbReference type="AlphaFoldDB" id="A0A7V7G3N8"/>
<evidence type="ECO:0000256" key="7">
    <source>
        <dbReference type="SAM" id="Phobius"/>
    </source>
</evidence>
<comment type="subcellular location">
    <subcellularLocation>
        <location evidence="1">Cell membrane</location>
        <topology evidence="1">Multi-pass membrane protein</topology>
    </subcellularLocation>
</comment>
<feature type="transmembrane region" description="Helical" evidence="7">
    <location>
        <begin position="68"/>
        <end position="90"/>
    </location>
</feature>
<feature type="transmembrane region" description="Helical" evidence="7">
    <location>
        <begin position="480"/>
        <end position="500"/>
    </location>
</feature>
<keyword evidence="5 7" id="KW-0472">Membrane</keyword>
<keyword evidence="2" id="KW-1003">Cell membrane</keyword>
<evidence type="ECO:0000256" key="4">
    <source>
        <dbReference type="ARBA" id="ARBA00022989"/>
    </source>
</evidence>
<comment type="caution">
    <text evidence="8">The sequence shown here is derived from an EMBL/GenBank/DDBJ whole genome shotgun (WGS) entry which is preliminary data.</text>
</comment>
<feature type="transmembrane region" description="Helical" evidence="7">
    <location>
        <begin position="276"/>
        <end position="304"/>
    </location>
</feature>
<gene>
    <name evidence="8" type="ORF">F0A17_03325</name>
</gene>
<evidence type="ECO:0000256" key="5">
    <source>
        <dbReference type="ARBA" id="ARBA00023136"/>
    </source>
</evidence>
<dbReference type="PANTHER" id="PTHR30250:SF28">
    <property type="entry name" value="POLYSACCHARIDE BIOSYNTHESIS PROTEIN"/>
    <property type="match status" value="1"/>
</dbReference>
<feature type="transmembrane region" description="Helical" evidence="7">
    <location>
        <begin position="392"/>
        <end position="412"/>
    </location>
</feature>
<keyword evidence="4 7" id="KW-1133">Transmembrane helix</keyword>
<organism evidence="8 9">
    <name type="scientific">Billgrantia pellis</name>
    <dbReference type="NCBI Taxonomy" id="2606936"/>
    <lineage>
        <taxon>Bacteria</taxon>
        <taxon>Pseudomonadati</taxon>
        <taxon>Pseudomonadota</taxon>
        <taxon>Gammaproteobacteria</taxon>
        <taxon>Oceanospirillales</taxon>
        <taxon>Halomonadaceae</taxon>
        <taxon>Billgrantia</taxon>
    </lineage>
</organism>
<feature type="transmembrane region" description="Helical" evidence="7">
    <location>
        <begin position="506"/>
        <end position="523"/>
    </location>
</feature>
<keyword evidence="3 7" id="KW-0812">Transmembrane</keyword>
<proteinExistence type="predicted"/>
<evidence type="ECO:0000256" key="2">
    <source>
        <dbReference type="ARBA" id="ARBA00022475"/>
    </source>
</evidence>
<evidence type="ECO:0000256" key="3">
    <source>
        <dbReference type="ARBA" id="ARBA00022692"/>
    </source>
</evidence>
<evidence type="ECO:0000256" key="1">
    <source>
        <dbReference type="ARBA" id="ARBA00004651"/>
    </source>
</evidence>